<protein>
    <submittedName>
        <fullName evidence="1">Uncharacterized protein</fullName>
    </submittedName>
</protein>
<dbReference type="KEGG" id="aup:AsAng_0002760"/>
<name>A0A915YAF2_9BACT</name>
<dbReference type="Proteomes" id="UP001060919">
    <property type="component" value="Chromosome"/>
</dbReference>
<dbReference type="RefSeq" id="WP_264790947.1">
    <property type="nucleotide sequence ID" value="NZ_AP026867.1"/>
</dbReference>
<dbReference type="EMBL" id="AP026867">
    <property type="protein sequence ID" value="BDS09572.1"/>
    <property type="molecule type" value="Genomic_DNA"/>
</dbReference>
<evidence type="ECO:0000313" key="1">
    <source>
        <dbReference type="EMBL" id="BDS09572.1"/>
    </source>
</evidence>
<reference evidence="1" key="1">
    <citation type="submission" date="2022-09" db="EMBL/GenBank/DDBJ databases">
        <title>Aureispira anguillicida sp. nov., isolated from Leptocephalus of Japanese eel Anguilla japonica.</title>
        <authorList>
            <person name="Yuasa K."/>
            <person name="Mekata T."/>
            <person name="Ikunari K."/>
        </authorList>
    </citation>
    <scope>NUCLEOTIDE SEQUENCE</scope>
    <source>
        <strain evidence="1">EL160426</strain>
    </source>
</reference>
<evidence type="ECO:0000313" key="2">
    <source>
        <dbReference type="Proteomes" id="UP001060919"/>
    </source>
</evidence>
<accession>A0A915YAF2</accession>
<gene>
    <name evidence="1" type="ORF">AsAng_0002760</name>
</gene>
<organism evidence="1 2">
    <name type="scientific">Aureispira anguillae</name>
    <dbReference type="NCBI Taxonomy" id="2864201"/>
    <lineage>
        <taxon>Bacteria</taxon>
        <taxon>Pseudomonadati</taxon>
        <taxon>Bacteroidota</taxon>
        <taxon>Saprospiria</taxon>
        <taxon>Saprospirales</taxon>
        <taxon>Saprospiraceae</taxon>
        <taxon>Aureispira</taxon>
    </lineage>
</organism>
<keyword evidence="2" id="KW-1185">Reference proteome</keyword>
<proteinExistence type="predicted"/>
<dbReference type="AlphaFoldDB" id="A0A915YAF2"/>
<sequence length="212" mass="24154">MTPKQEMVAALLDTKVLQDVTKQFRSKQEIVPVDNSEMDYRLFLTGANTINFELLVTMPTYTGVGDNQSYITLFKPIGFFHIGKKQEVELTVLYEFEKELDFLIKTRMVSPQIEINKLSIIENAIIAAFSNVAVSHAQRYEDAVFKANGLSCEIWMANEGFPQFFLDDSYNINGPIAAYLIKQQGTINPIVGYESLFNEFHEKSLLSAFKRL</sequence>